<reference evidence="4" key="1">
    <citation type="journal article" date="2019" name="Int. J. Syst. Evol. Microbiol.">
        <title>The Global Catalogue of Microorganisms (GCM) 10K type strain sequencing project: providing services to taxonomists for standard genome sequencing and annotation.</title>
        <authorList>
            <consortium name="The Broad Institute Genomics Platform"/>
            <consortium name="The Broad Institute Genome Sequencing Center for Infectious Disease"/>
            <person name="Wu L."/>
            <person name="Ma J."/>
        </authorList>
    </citation>
    <scope>NUCLEOTIDE SEQUENCE [LARGE SCALE GENOMIC DNA]</scope>
    <source>
        <strain evidence="4">JCM 15628</strain>
    </source>
</reference>
<feature type="transmembrane region" description="Helical" evidence="2">
    <location>
        <begin position="71"/>
        <end position="90"/>
    </location>
</feature>
<sequence>MPTVTQTDTQTRTLTSTVTVTQTAPAGAVPTAAPSKNPSAAPTETPSPAAADGAAPPKAAAAATSDAGTVWWPWVLLALVVLGGLGWWLLRRRQQQAVVDAWDRRLEVCEDEASWVEDSLTAQVLARASTAEAQTIWVAAQPRVLQVDEDLHNLTGDAPDEARSTRATKVRALVRELVEAVGSDLTTVPATEVATGPDQFRARRAAIDSARQRLRAALGPVHPNAGPVDGPAEVGR</sequence>
<proteinExistence type="predicted"/>
<keyword evidence="2" id="KW-0472">Membrane</keyword>
<keyword evidence="2" id="KW-0812">Transmembrane</keyword>
<evidence type="ECO:0000313" key="3">
    <source>
        <dbReference type="EMBL" id="GAA1988541.1"/>
    </source>
</evidence>
<gene>
    <name evidence="3" type="ORF">GCM10009817_32640</name>
</gene>
<evidence type="ECO:0000313" key="4">
    <source>
        <dbReference type="Proteomes" id="UP001500013"/>
    </source>
</evidence>
<keyword evidence="4" id="KW-1185">Reference proteome</keyword>
<comment type="caution">
    <text evidence="3">The sequence shown here is derived from an EMBL/GenBank/DDBJ whole genome shotgun (WGS) entry which is preliminary data.</text>
</comment>
<accession>A0ABP5E1S3</accession>
<protein>
    <submittedName>
        <fullName evidence="3">Uncharacterized protein</fullName>
    </submittedName>
</protein>
<organism evidence="3 4">
    <name type="scientific">Terrabacter lapilli</name>
    <dbReference type="NCBI Taxonomy" id="436231"/>
    <lineage>
        <taxon>Bacteria</taxon>
        <taxon>Bacillati</taxon>
        <taxon>Actinomycetota</taxon>
        <taxon>Actinomycetes</taxon>
        <taxon>Micrococcales</taxon>
        <taxon>Intrasporangiaceae</taxon>
        <taxon>Terrabacter</taxon>
    </lineage>
</organism>
<keyword evidence="2" id="KW-1133">Transmembrane helix</keyword>
<evidence type="ECO:0000256" key="2">
    <source>
        <dbReference type="SAM" id="Phobius"/>
    </source>
</evidence>
<name>A0ABP5E1S3_9MICO</name>
<evidence type="ECO:0000256" key="1">
    <source>
        <dbReference type="SAM" id="MobiDB-lite"/>
    </source>
</evidence>
<dbReference type="EMBL" id="BAAAPU010000009">
    <property type="protein sequence ID" value="GAA1988541.1"/>
    <property type="molecule type" value="Genomic_DNA"/>
</dbReference>
<dbReference type="Proteomes" id="UP001500013">
    <property type="component" value="Unassembled WGS sequence"/>
</dbReference>
<feature type="region of interest" description="Disordered" evidence="1">
    <location>
        <begin position="1"/>
        <end position="57"/>
    </location>
</feature>